<sequence>MENHLGKTTPSSPDRDSNLDLPVLSGRAQHDKRVSQLLCNFVVHDRCLKTVVSPCSSIAATLVKIDARSQHTHTHTHTPTHQHTTPQGLDRLELGCFPSSSVVSETDYRTLPTCLSSWLSGQGGWLQDPGSILSVSMAEWSGWMATGLRFHSLSPLLSGYSSPMTSLVLTDSSQLNSDSQHFAQPVSWGDSVNQKAKEAIRKARPLWKETTKVNNKLGDELLQRLREEARRERKRYKRYLYPVGRTLLLNLYRKRNFKLVWWKSRERERELGENPVAHCWSEPIHHKRKFCNVCRKRLEDSLSIHCEICEYFVHADCQDFAVADCKENATYLPGKDLATVHHQHHWREGNLPSNTKCAMCKKTCWSVECLSGMRCEWCGMTSHAICYRQVPGDCTFGNLEPIYLPPHAVSIPRTEVPMEAIIGVQVRRKETMSRENGVERKAGLPGRESTVALAVPALA</sequence>
<evidence type="ECO:0000256" key="7">
    <source>
        <dbReference type="ARBA" id="ARBA00022771"/>
    </source>
</evidence>
<keyword evidence="8" id="KW-0418">Kinase</keyword>
<dbReference type="PROSITE" id="PS50081">
    <property type="entry name" value="ZF_DAG_PE_2"/>
    <property type="match status" value="2"/>
</dbReference>
<accession>A0A7R9IWM4</accession>
<evidence type="ECO:0000256" key="9">
    <source>
        <dbReference type="ARBA" id="ARBA00022833"/>
    </source>
</evidence>
<protein>
    <recommendedName>
        <fullName evidence="2">diacylglycerol kinase (ATP)</fullName>
        <ecNumber evidence="2">2.7.1.107</ecNumber>
    </recommendedName>
</protein>
<dbReference type="InterPro" id="IPR046349">
    <property type="entry name" value="C1-like_sf"/>
</dbReference>
<keyword evidence="9" id="KW-0862">Zinc</keyword>
<dbReference type="InterPro" id="IPR037607">
    <property type="entry name" value="DGK"/>
</dbReference>
<reference evidence="13" key="1">
    <citation type="submission" date="2020-11" db="EMBL/GenBank/DDBJ databases">
        <authorList>
            <person name="Tran Van P."/>
        </authorList>
    </citation>
    <scope>NUCLEOTIDE SEQUENCE</scope>
</reference>
<organism evidence="13">
    <name type="scientific">Timema californicum</name>
    <name type="common">California timema</name>
    <name type="synonym">Walking stick</name>
    <dbReference type="NCBI Taxonomy" id="61474"/>
    <lineage>
        <taxon>Eukaryota</taxon>
        <taxon>Metazoa</taxon>
        <taxon>Ecdysozoa</taxon>
        <taxon>Arthropoda</taxon>
        <taxon>Hexapoda</taxon>
        <taxon>Insecta</taxon>
        <taxon>Pterygota</taxon>
        <taxon>Neoptera</taxon>
        <taxon>Polyneoptera</taxon>
        <taxon>Phasmatodea</taxon>
        <taxon>Timematodea</taxon>
        <taxon>Timematoidea</taxon>
        <taxon>Timematidae</taxon>
        <taxon>Timema</taxon>
    </lineage>
</organism>
<keyword evidence="7" id="KW-0863">Zinc-finger</keyword>
<dbReference type="EC" id="2.7.1.107" evidence="2"/>
<keyword evidence="5" id="KW-0677">Repeat</keyword>
<keyword evidence="3" id="KW-0808">Transferase</keyword>
<proteinExistence type="inferred from homology"/>
<feature type="region of interest" description="Disordered" evidence="11">
    <location>
        <begin position="1"/>
        <end position="22"/>
    </location>
</feature>
<dbReference type="GO" id="GO:0005524">
    <property type="term" value="F:ATP binding"/>
    <property type="evidence" value="ECO:0007669"/>
    <property type="project" value="UniProtKB-KW"/>
</dbReference>
<keyword evidence="10" id="KW-0067">ATP-binding</keyword>
<evidence type="ECO:0000259" key="12">
    <source>
        <dbReference type="PROSITE" id="PS50081"/>
    </source>
</evidence>
<feature type="domain" description="Phorbol-ester/DAG-type" evidence="12">
    <location>
        <begin position="277"/>
        <end position="325"/>
    </location>
</feature>
<evidence type="ECO:0000256" key="3">
    <source>
        <dbReference type="ARBA" id="ARBA00022679"/>
    </source>
</evidence>
<gene>
    <name evidence="13" type="ORF">TCMB3V08_LOCUS1126</name>
</gene>
<dbReference type="PANTHER" id="PTHR11255:SF54">
    <property type="entry name" value="DIACYLGLYCEROL KINASE THETA"/>
    <property type="match status" value="1"/>
</dbReference>
<dbReference type="PROSITE" id="PS00479">
    <property type="entry name" value="ZF_DAG_PE_1"/>
    <property type="match status" value="1"/>
</dbReference>
<evidence type="ECO:0000256" key="8">
    <source>
        <dbReference type="ARBA" id="ARBA00022777"/>
    </source>
</evidence>
<dbReference type="AlphaFoldDB" id="A0A7R9IWM4"/>
<evidence type="ECO:0000256" key="2">
    <source>
        <dbReference type="ARBA" id="ARBA00012133"/>
    </source>
</evidence>
<dbReference type="InterPro" id="IPR002219">
    <property type="entry name" value="PKC_DAG/PE"/>
</dbReference>
<dbReference type="GO" id="GO:0008270">
    <property type="term" value="F:zinc ion binding"/>
    <property type="evidence" value="ECO:0007669"/>
    <property type="project" value="UniProtKB-KW"/>
</dbReference>
<dbReference type="EMBL" id="OE179297">
    <property type="protein sequence ID" value="CAD7568357.1"/>
    <property type="molecule type" value="Genomic_DNA"/>
</dbReference>
<dbReference type="Pfam" id="PF00130">
    <property type="entry name" value="C1_1"/>
    <property type="match status" value="1"/>
</dbReference>
<dbReference type="GO" id="GO:0016020">
    <property type="term" value="C:membrane"/>
    <property type="evidence" value="ECO:0007669"/>
    <property type="project" value="UniProtKB-SubCell"/>
</dbReference>
<feature type="domain" description="Phorbol-ester/DAG-type" evidence="12">
    <location>
        <begin position="343"/>
        <end position="394"/>
    </location>
</feature>
<evidence type="ECO:0000256" key="6">
    <source>
        <dbReference type="ARBA" id="ARBA00022741"/>
    </source>
</evidence>
<dbReference type="SMART" id="SM00109">
    <property type="entry name" value="C1"/>
    <property type="match status" value="2"/>
</dbReference>
<dbReference type="CDD" id="cd20854">
    <property type="entry name" value="C1_DGKtheta_typeV_rpt3"/>
    <property type="match status" value="1"/>
</dbReference>
<dbReference type="CDD" id="cd20804">
    <property type="entry name" value="C1_DGKtheta_typeV_rpt2"/>
    <property type="match status" value="1"/>
</dbReference>
<feature type="compositionally biased region" description="Polar residues" evidence="11">
    <location>
        <begin position="1"/>
        <end position="12"/>
    </location>
</feature>
<dbReference type="FunFam" id="3.30.60.20:FF:000002">
    <property type="entry name" value="Diacylglycerol kinase"/>
    <property type="match status" value="1"/>
</dbReference>
<evidence type="ECO:0000256" key="1">
    <source>
        <dbReference type="ARBA" id="ARBA00009280"/>
    </source>
</evidence>
<evidence type="ECO:0000256" key="10">
    <source>
        <dbReference type="ARBA" id="ARBA00022840"/>
    </source>
</evidence>
<keyword evidence="4" id="KW-0479">Metal-binding</keyword>
<dbReference type="GO" id="GO:0004143">
    <property type="term" value="F:ATP-dependent diacylglycerol kinase activity"/>
    <property type="evidence" value="ECO:0007669"/>
    <property type="project" value="UniProtKB-EC"/>
</dbReference>
<evidence type="ECO:0000256" key="5">
    <source>
        <dbReference type="ARBA" id="ARBA00022737"/>
    </source>
</evidence>
<keyword evidence="6" id="KW-0547">Nucleotide-binding</keyword>
<dbReference type="SUPFAM" id="SSF57889">
    <property type="entry name" value="Cysteine-rich domain"/>
    <property type="match status" value="2"/>
</dbReference>
<comment type="similarity">
    <text evidence="1">Belongs to the eukaryotic diacylglycerol kinase family.</text>
</comment>
<evidence type="ECO:0000256" key="4">
    <source>
        <dbReference type="ARBA" id="ARBA00022723"/>
    </source>
</evidence>
<evidence type="ECO:0000256" key="11">
    <source>
        <dbReference type="SAM" id="MobiDB-lite"/>
    </source>
</evidence>
<evidence type="ECO:0000313" key="13">
    <source>
        <dbReference type="EMBL" id="CAD7568357.1"/>
    </source>
</evidence>
<dbReference type="GO" id="GO:0007165">
    <property type="term" value="P:signal transduction"/>
    <property type="evidence" value="ECO:0007669"/>
    <property type="project" value="InterPro"/>
</dbReference>
<dbReference type="Gene3D" id="3.30.60.20">
    <property type="match status" value="2"/>
</dbReference>
<dbReference type="PANTHER" id="PTHR11255">
    <property type="entry name" value="DIACYLGLYCEROL KINASE"/>
    <property type="match status" value="1"/>
</dbReference>
<name>A0A7R9IWM4_TIMCA</name>